<reference evidence="1 2" key="1">
    <citation type="submission" date="2019-04" db="EMBL/GenBank/DDBJ databases">
        <title>Fungal friends and foes A comparative genomics study of 23 Aspergillus species from section Flavi.</title>
        <authorList>
            <consortium name="DOE Joint Genome Institute"/>
            <person name="Kjaerbolling I."/>
            <person name="Vesth T.C."/>
            <person name="Frisvad J.C."/>
            <person name="Nybo J.L."/>
            <person name="Theobald S."/>
            <person name="Kildgaard S."/>
            <person name="Petersen T.I."/>
            <person name="Kuo A."/>
            <person name="Sato A."/>
            <person name="Lyhne E.K."/>
            <person name="Kogle M.E."/>
            <person name="Wiebenga A."/>
            <person name="Kun R.S."/>
            <person name="Lubbers R.J."/>
            <person name="Makela M.R."/>
            <person name="Barry K."/>
            <person name="Chovatia M."/>
            <person name="Clum A."/>
            <person name="Daum C."/>
            <person name="Haridas S."/>
            <person name="He G."/>
            <person name="LaButti K."/>
            <person name="Lipzen A."/>
            <person name="Mondo S."/>
            <person name="Pangilinan J."/>
            <person name="Riley R."/>
            <person name="Salamov A."/>
            <person name="Simmons B.A."/>
            <person name="Magnuson J.K."/>
            <person name="Henrissat B."/>
            <person name="Mortensen U.H."/>
            <person name="Larsen T.O."/>
            <person name="De vries R.P."/>
            <person name="Grigoriev I.V."/>
            <person name="Machida M."/>
            <person name="Baker S.E."/>
            <person name="Andersen M.R."/>
        </authorList>
    </citation>
    <scope>NUCLEOTIDE SEQUENCE [LARGE SCALE GENOMIC DNA]</scope>
    <source>
        <strain evidence="1 2">CBS 117635</strain>
    </source>
</reference>
<sequence>MTRLYYRLTGASILTVARVGTASLGNGAGHVSGLIYPTARCNSRPYLYSNLKRVGHFVKSFDIELLELTSDLKSVNKII</sequence>
<proteinExistence type="predicted"/>
<protein>
    <submittedName>
        <fullName evidence="1">Uncharacterized protein</fullName>
    </submittedName>
</protein>
<dbReference type="Proteomes" id="UP000326289">
    <property type="component" value="Unassembled WGS sequence"/>
</dbReference>
<keyword evidence="2" id="KW-1185">Reference proteome</keyword>
<gene>
    <name evidence="1" type="ORF">BDV30DRAFT_206146</name>
</gene>
<dbReference type="AlphaFoldDB" id="A0A5N6JC65"/>
<evidence type="ECO:0000313" key="2">
    <source>
        <dbReference type="Proteomes" id="UP000326289"/>
    </source>
</evidence>
<organism evidence="1 2">
    <name type="scientific">Aspergillus minisclerotigenes</name>
    <dbReference type="NCBI Taxonomy" id="656917"/>
    <lineage>
        <taxon>Eukaryota</taxon>
        <taxon>Fungi</taxon>
        <taxon>Dikarya</taxon>
        <taxon>Ascomycota</taxon>
        <taxon>Pezizomycotina</taxon>
        <taxon>Eurotiomycetes</taxon>
        <taxon>Eurotiomycetidae</taxon>
        <taxon>Eurotiales</taxon>
        <taxon>Aspergillaceae</taxon>
        <taxon>Aspergillus</taxon>
        <taxon>Aspergillus subgen. Circumdati</taxon>
    </lineage>
</organism>
<accession>A0A5N6JC65</accession>
<evidence type="ECO:0000313" key="1">
    <source>
        <dbReference type="EMBL" id="KAB8276452.1"/>
    </source>
</evidence>
<name>A0A5N6JC65_9EURO</name>
<dbReference type="EMBL" id="ML732776">
    <property type="protein sequence ID" value="KAB8276452.1"/>
    <property type="molecule type" value="Genomic_DNA"/>
</dbReference>